<keyword evidence="3" id="KW-0812">Transmembrane</keyword>
<dbReference type="OrthoDB" id="6128690at2759"/>
<dbReference type="Proteomes" id="UP000030746">
    <property type="component" value="Unassembled WGS sequence"/>
</dbReference>
<dbReference type="OMA" id="NENATWR"/>
<dbReference type="HOGENOM" id="CLU_895125_0_0_1"/>
<dbReference type="PROSITE" id="PS01180">
    <property type="entry name" value="CUB"/>
    <property type="match status" value="1"/>
</dbReference>
<name>V4C711_LOTGI</name>
<evidence type="ECO:0000256" key="4">
    <source>
        <dbReference type="SAM" id="SignalP"/>
    </source>
</evidence>
<dbReference type="SUPFAM" id="SSF49854">
    <property type="entry name" value="Spermadhesin, CUB domain"/>
    <property type="match status" value="1"/>
</dbReference>
<dbReference type="InterPro" id="IPR000859">
    <property type="entry name" value="CUB_dom"/>
</dbReference>
<evidence type="ECO:0000259" key="5">
    <source>
        <dbReference type="PROSITE" id="PS01180"/>
    </source>
</evidence>
<feature type="chain" id="PRO_5004718220" description="CUB domain-containing protein" evidence="4">
    <location>
        <begin position="22"/>
        <end position="311"/>
    </location>
</feature>
<feature type="signal peptide" evidence="4">
    <location>
        <begin position="1"/>
        <end position="21"/>
    </location>
</feature>
<dbReference type="AlphaFoldDB" id="V4C711"/>
<keyword evidence="1" id="KW-1015">Disulfide bond</keyword>
<dbReference type="RefSeq" id="XP_009052039.1">
    <property type="nucleotide sequence ID" value="XM_009053791.1"/>
</dbReference>
<feature type="transmembrane region" description="Helical" evidence="3">
    <location>
        <begin position="159"/>
        <end position="181"/>
    </location>
</feature>
<comment type="caution">
    <text evidence="2">Lacks conserved residue(s) required for the propagation of feature annotation.</text>
</comment>
<feature type="domain" description="CUB" evidence="5">
    <location>
        <begin position="11"/>
        <end position="128"/>
    </location>
</feature>
<proteinExistence type="predicted"/>
<evidence type="ECO:0000256" key="1">
    <source>
        <dbReference type="ARBA" id="ARBA00023157"/>
    </source>
</evidence>
<dbReference type="Pfam" id="PF00431">
    <property type="entry name" value="CUB"/>
    <property type="match status" value="1"/>
</dbReference>
<dbReference type="InterPro" id="IPR035914">
    <property type="entry name" value="Sperma_CUB_dom_sf"/>
</dbReference>
<dbReference type="SMART" id="SM00042">
    <property type="entry name" value="CUB"/>
    <property type="match status" value="1"/>
</dbReference>
<reference evidence="6 7" key="1">
    <citation type="journal article" date="2013" name="Nature">
        <title>Insights into bilaterian evolution from three spiralian genomes.</title>
        <authorList>
            <person name="Simakov O."/>
            <person name="Marletaz F."/>
            <person name="Cho S.J."/>
            <person name="Edsinger-Gonzales E."/>
            <person name="Havlak P."/>
            <person name="Hellsten U."/>
            <person name="Kuo D.H."/>
            <person name="Larsson T."/>
            <person name="Lv J."/>
            <person name="Arendt D."/>
            <person name="Savage R."/>
            <person name="Osoegawa K."/>
            <person name="de Jong P."/>
            <person name="Grimwood J."/>
            <person name="Chapman J.A."/>
            <person name="Shapiro H."/>
            <person name="Aerts A."/>
            <person name="Otillar R.P."/>
            <person name="Terry A.Y."/>
            <person name="Boore J.L."/>
            <person name="Grigoriev I.V."/>
            <person name="Lindberg D.R."/>
            <person name="Seaver E.C."/>
            <person name="Weisblat D.A."/>
            <person name="Putnam N.H."/>
            <person name="Rokhsar D.S."/>
        </authorList>
    </citation>
    <scope>NUCLEOTIDE SEQUENCE [LARGE SCALE GENOMIC DNA]</scope>
</reference>
<sequence length="311" mass="35424">MEKTYFLVLFCFSLNIFKTYGYQSIHKYTKPQVITTPNYPEPYPPYFNCTWKWSKDSGIWAVLFEDLSVSCDDWVYVEDVQSSKKYPEGCSHSTMMPIYIHGSELVIRFSTTENRNLHSGFKIRILSGCDLDDVKVQVYEIKEKGKETMELKTNHVHTLLYILLAIIGTIVCFVALLMFIFKHRRNRSQSESLSVAVSVNHIRRGTGVSYKRSASTSESISSNDTETAKVEIERKRVTRTPSQRSWTARAALATKSNVAVDNLYSPIGHYENQINRPLSALIEYDPLSKPVPSANVHPTTISGYEAPVIPK</sequence>
<evidence type="ECO:0000313" key="6">
    <source>
        <dbReference type="EMBL" id="ESO97454.1"/>
    </source>
</evidence>
<gene>
    <name evidence="6" type="ORF">LOTGIDRAFT_231612</name>
</gene>
<dbReference type="EMBL" id="KB201305">
    <property type="protein sequence ID" value="ESO97454.1"/>
    <property type="molecule type" value="Genomic_DNA"/>
</dbReference>
<dbReference type="KEGG" id="lgi:LOTGIDRAFT_231612"/>
<evidence type="ECO:0000256" key="2">
    <source>
        <dbReference type="PROSITE-ProRule" id="PRU00059"/>
    </source>
</evidence>
<organism evidence="6 7">
    <name type="scientific">Lottia gigantea</name>
    <name type="common">Giant owl limpet</name>
    <dbReference type="NCBI Taxonomy" id="225164"/>
    <lineage>
        <taxon>Eukaryota</taxon>
        <taxon>Metazoa</taxon>
        <taxon>Spiralia</taxon>
        <taxon>Lophotrochozoa</taxon>
        <taxon>Mollusca</taxon>
        <taxon>Gastropoda</taxon>
        <taxon>Patellogastropoda</taxon>
        <taxon>Lottioidea</taxon>
        <taxon>Lottiidae</taxon>
        <taxon>Lottia</taxon>
    </lineage>
</organism>
<dbReference type="CTD" id="20248651"/>
<dbReference type="Gene3D" id="2.60.120.290">
    <property type="entry name" value="Spermadhesin, CUB domain"/>
    <property type="match status" value="1"/>
</dbReference>
<keyword evidence="4" id="KW-0732">Signal</keyword>
<keyword evidence="3" id="KW-0472">Membrane</keyword>
<keyword evidence="3" id="KW-1133">Transmembrane helix</keyword>
<dbReference type="GeneID" id="20248651"/>
<protein>
    <recommendedName>
        <fullName evidence="5">CUB domain-containing protein</fullName>
    </recommendedName>
</protein>
<evidence type="ECO:0000256" key="3">
    <source>
        <dbReference type="SAM" id="Phobius"/>
    </source>
</evidence>
<keyword evidence="7" id="KW-1185">Reference proteome</keyword>
<accession>V4C711</accession>
<evidence type="ECO:0000313" key="7">
    <source>
        <dbReference type="Proteomes" id="UP000030746"/>
    </source>
</evidence>